<dbReference type="PANTHER" id="PTHR12497:SF5">
    <property type="entry name" value="N-ACYLPHOSPHATIDYLETHANOLAMINE SYNTHASE"/>
    <property type="match status" value="1"/>
</dbReference>
<gene>
    <name evidence="7" type="ORF">F0562_019019</name>
</gene>
<evidence type="ECO:0000256" key="6">
    <source>
        <dbReference type="RuleBase" id="RU365062"/>
    </source>
</evidence>
<sequence>MGQKMEWAGRANHMGGMPRKMVFMAMGAFAKAVANLLNSITVHNADTLIRLVRSQPPSVPLLTVSNHMSTKCIPITRGAGIYQEHMNEALDRLSDG</sequence>
<evidence type="ECO:0000256" key="2">
    <source>
        <dbReference type="ARBA" id="ARBA00022679"/>
    </source>
</evidence>
<evidence type="ECO:0000256" key="4">
    <source>
        <dbReference type="ARBA" id="ARBA00023136"/>
    </source>
</evidence>
<dbReference type="GO" id="GO:0016020">
    <property type="term" value="C:membrane"/>
    <property type="evidence" value="ECO:0007669"/>
    <property type="project" value="UniProtKB-SubCell"/>
</dbReference>
<proteinExistence type="inferred from homology"/>
<accession>A0A5J4ZAA9</accession>
<keyword evidence="3" id="KW-0443">Lipid metabolism</keyword>
<evidence type="ECO:0000256" key="1">
    <source>
        <dbReference type="ARBA" id="ARBA00004370"/>
    </source>
</evidence>
<dbReference type="InterPro" id="IPR000872">
    <property type="entry name" value="Tafazzin"/>
</dbReference>
<evidence type="ECO:0000313" key="8">
    <source>
        <dbReference type="Proteomes" id="UP000325577"/>
    </source>
</evidence>
<evidence type="ECO:0000313" key="7">
    <source>
        <dbReference type="EMBL" id="KAA8515370.1"/>
    </source>
</evidence>
<keyword evidence="5" id="KW-0012">Acyltransferase</keyword>
<comment type="similarity">
    <text evidence="6">Belongs to the taffazin family.</text>
</comment>
<protein>
    <recommendedName>
        <fullName evidence="6">Tafazzin family protein</fullName>
    </recommendedName>
</protein>
<evidence type="ECO:0000256" key="3">
    <source>
        <dbReference type="ARBA" id="ARBA00023098"/>
    </source>
</evidence>
<dbReference type="GO" id="GO:0006644">
    <property type="term" value="P:phospholipid metabolic process"/>
    <property type="evidence" value="ECO:0007669"/>
    <property type="project" value="InterPro"/>
</dbReference>
<comment type="subcellular location">
    <subcellularLocation>
        <location evidence="1">Membrane</location>
    </subcellularLocation>
</comment>
<organism evidence="7 8">
    <name type="scientific">Nyssa sinensis</name>
    <dbReference type="NCBI Taxonomy" id="561372"/>
    <lineage>
        <taxon>Eukaryota</taxon>
        <taxon>Viridiplantae</taxon>
        <taxon>Streptophyta</taxon>
        <taxon>Embryophyta</taxon>
        <taxon>Tracheophyta</taxon>
        <taxon>Spermatophyta</taxon>
        <taxon>Magnoliopsida</taxon>
        <taxon>eudicotyledons</taxon>
        <taxon>Gunneridae</taxon>
        <taxon>Pentapetalae</taxon>
        <taxon>asterids</taxon>
        <taxon>Cornales</taxon>
        <taxon>Nyssaceae</taxon>
        <taxon>Nyssa</taxon>
    </lineage>
</organism>
<keyword evidence="8" id="KW-1185">Reference proteome</keyword>
<dbReference type="AlphaFoldDB" id="A0A5J4ZAA9"/>
<evidence type="ECO:0000256" key="5">
    <source>
        <dbReference type="ARBA" id="ARBA00023315"/>
    </source>
</evidence>
<dbReference type="Proteomes" id="UP000325577">
    <property type="component" value="Linkage Group LG9"/>
</dbReference>
<name>A0A5J4ZAA9_9ASTE</name>
<dbReference type="OrthoDB" id="193467at2759"/>
<keyword evidence="2" id="KW-0808">Transferase</keyword>
<dbReference type="GO" id="GO:0008374">
    <property type="term" value="F:O-acyltransferase activity"/>
    <property type="evidence" value="ECO:0007669"/>
    <property type="project" value="TreeGrafter"/>
</dbReference>
<dbReference type="PANTHER" id="PTHR12497">
    <property type="entry name" value="TAZ PROTEIN TAFAZZIN"/>
    <property type="match status" value="1"/>
</dbReference>
<dbReference type="EMBL" id="CM018052">
    <property type="protein sequence ID" value="KAA8515370.1"/>
    <property type="molecule type" value="Genomic_DNA"/>
</dbReference>
<reference evidence="7 8" key="1">
    <citation type="submission" date="2019-09" db="EMBL/GenBank/DDBJ databases">
        <title>A chromosome-level genome assembly of the Chinese tupelo Nyssa sinensis.</title>
        <authorList>
            <person name="Yang X."/>
            <person name="Kang M."/>
            <person name="Yang Y."/>
            <person name="Xiong H."/>
            <person name="Wang M."/>
            <person name="Zhang Z."/>
            <person name="Wang Z."/>
            <person name="Wu H."/>
            <person name="Ma T."/>
            <person name="Liu J."/>
            <person name="Xi Z."/>
        </authorList>
    </citation>
    <scope>NUCLEOTIDE SEQUENCE [LARGE SCALE GENOMIC DNA]</scope>
    <source>
        <strain evidence="7">J267</strain>
        <tissue evidence="7">Leaf</tissue>
    </source>
</reference>
<keyword evidence="4" id="KW-0472">Membrane</keyword>